<dbReference type="InterPro" id="IPR002156">
    <property type="entry name" value="RNaseH_domain"/>
</dbReference>
<dbReference type="GO" id="GO:0004523">
    <property type="term" value="F:RNA-DNA hybrid ribonuclease activity"/>
    <property type="evidence" value="ECO:0007669"/>
    <property type="project" value="InterPro"/>
</dbReference>
<dbReference type="GO" id="GO:0003729">
    <property type="term" value="F:mRNA binding"/>
    <property type="evidence" value="ECO:0007669"/>
    <property type="project" value="UniProtKB-ARBA"/>
</dbReference>
<dbReference type="SMART" id="SM00213">
    <property type="entry name" value="UBQ"/>
    <property type="match status" value="1"/>
</dbReference>
<dbReference type="Gene3D" id="3.30.420.10">
    <property type="entry name" value="Ribonuclease H-like superfamily/Ribonuclease H"/>
    <property type="match status" value="1"/>
</dbReference>
<evidence type="ECO:0000256" key="1">
    <source>
        <dbReference type="ARBA" id="ARBA00022499"/>
    </source>
</evidence>
<dbReference type="EMBL" id="VEPZ02001363">
    <property type="protein sequence ID" value="KAE8677234.1"/>
    <property type="molecule type" value="Genomic_DNA"/>
</dbReference>
<dbReference type="InterPro" id="IPR019954">
    <property type="entry name" value="Ubiquitin_CS"/>
</dbReference>
<dbReference type="AlphaFoldDB" id="A0A6A2YK51"/>
<evidence type="ECO:0000313" key="5">
    <source>
        <dbReference type="Proteomes" id="UP000436088"/>
    </source>
</evidence>
<organism evidence="4 5">
    <name type="scientific">Hibiscus syriacus</name>
    <name type="common">Rose of Sharon</name>
    <dbReference type="NCBI Taxonomy" id="106335"/>
    <lineage>
        <taxon>Eukaryota</taxon>
        <taxon>Viridiplantae</taxon>
        <taxon>Streptophyta</taxon>
        <taxon>Embryophyta</taxon>
        <taxon>Tracheophyta</taxon>
        <taxon>Spermatophyta</taxon>
        <taxon>Magnoliopsida</taxon>
        <taxon>eudicotyledons</taxon>
        <taxon>Gunneridae</taxon>
        <taxon>Pentapetalae</taxon>
        <taxon>rosids</taxon>
        <taxon>malvids</taxon>
        <taxon>Malvales</taxon>
        <taxon>Malvaceae</taxon>
        <taxon>Malvoideae</taxon>
        <taxon>Hibiscus</taxon>
    </lineage>
</organism>
<dbReference type="CDD" id="cd06222">
    <property type="entry name" value="RNase_H_like"/>
    <property type="match status" value="1"/>
</dbReference>
<dbReference type="InterPro" id="IPR029071">
    <property type="entry name" value="Ubiquitin-like_domsf"/>
</dbReference>
<gene>
    <name evidence="4" type="ORF">F3Y22_tig00111540pilonHSYRG00001</name>
</gene>
<dbReference type="Gene3D" id="3.10.20.90">
    <property type="entry name" value="Phosphatidylinositol 3-kinase Catalytic Subunit, Chain A, domain 1"/>
    <property type="match status" value="1"/>
</dbReference>
<dbReference type="SUPFAM" id="SSF54236">
    <property type="entry name" value="Ubiquitin-like"/>
    <property type="match status" value="1"/>
</dbReference>
<dbReference type="InterPro" id="IPR000626">
    <property type="entry name" value="Ubiquitin-like_dom"/>
</dbReference>
<dbReference type="Pfam" id="PF13456">
    <property type="entry name" value="RVT_3"/>
    <property type="match status" value="1"/>
</dbReference>
<dbReference type="SUPFAM" id="SSF53098">
    <property type="entry name" value="Ribonuclease H-like"/>
    <property type="match status" value="1"/>
</dbReference>
<dbReference type="PROSITE" id="PS50053">
    <property type="entry name" value="UBIQUITIN_2"/>
    <property type="match status" value="1"/>
</dbReference>
<comment type="caution">
    <text evidence="4">The sequence shown here is derived from an EMBL/GenBank/DDBJ whole genome shotgun (WGS) entry which is preliminary data.</text>
</comment>
<evidence type="ECO:0000256" key="2">
    <source>
        <dbReference type="ARBA" id="ARBA00022786"/>
    </source>
</evidence>
<evidence type="ECO:0000259" key="3">
    <source>
        <dbReference type="PROSITE" id="PS50053"/>
    </source>
</evidence>
<keyword evidence="5" id="KW-1185">Reference proteome</keyword>
<dbReference type="InterPro" id="IPR036397">
    <property type="entry name" value="RNaseH_sf"/>
</dbReference>
<dbReference type="InterPro" id="IPR050158">
    <property type="entry name" value="Ubiquitin_ubiquitin-like"/>
</dbReference>
<proteinExistence type="predicted"/>
<dbReference type="InterPro" id="IPR012337">
    <property type="entry name" value="RNaseH-like_sf"/>
</dbReference>
<accession>A0A6A2YK51</accession>
<dbReference type="InterPro" id="IPR038738">
    <property type="entry name" value="Nedd8-like"/>
</dbReference>
<sequence length="246" mass="27776">MIKVKTLTGKEIEIDIEPTDTIDRIKERVEEKEGIPPVQQRLIYAGKQLADDKTAREYNIEGGSVLHLVLALRGGNNELTVAAENFPVYDLLKQQFQTGGVVSTRMPPLILLQVSVRLEVFARRTDGTWLFGFYKGIGVTNPLQAELWGIFHGLCEAWHYGIELLQVQSDSLQVISLLKNLTADSILLPLVRAISQMCNRSWYVEFLWVHREGNMEADSLSKFGLPLDCEMQRLSEPPSSTIPLMH</sequence>
<dbReference type="InterPro" id="IPR044730">
    <property type="entry name" value="RNase_H-like_dom_plant"/>
</dbReference>
<dbReference type="InterPro" id="IPR019956">
    <property type="entry name" value="Ubiquitin_dom"/>
</dbReference>
<dbReference type="FunFam" id="3.10.20.90:FF:000023">
    <property type="entry name" value="NEDD8 protein"/>
    <property type="match status" value="1"/>
</dbReference>
<reference evidence="4" key="1">
    <citation type="submission" date="2019-09" db="EMBL/GenBank/DDBJ databases">
        <title>Draft genome information of white flower Hibiscus syriacus.</title>
        <authorList>
            <person name="Kim Y.-M."/>
        </authorList>
    </citation>
    <scope>NUCLEOTIDE SEQUENCE [LARGE SCALE GENOMIC DNA]</scope>
    <source>
        <strain evidence="4">YM2019G1</strain>
    </source>
</reference>
<dbReference type="PANTHER" id="PTHR10666">
    <property type="entry name" value="UBIQUITIN"/>
    <property type="match status" value="1"/>
</dbReference>
<evidence type="ECO:0000313" key="4">
    <source>
        <dbReference type="EMBL" id="KAE8677234.1"/>
    </source>
</evidence>
<dbReference type="Proteomes" id="UP000436088">
    <property type="component" value="Unassembled WGS sequence"/>
</dbReference>
<protein>
    <submittedName>
        <fullName evidence="4">Ubiquitin-NEDD8-like protein RUB1</fullName>
    </submittedName>
</protein>
<dbReference type="PRINTS" id="PR00348">
    <property type="entry name" value="UBIQUITIN"/>
</dbReference>
<keyword evidence="2" id="KW-0833">Ubl conjugation pathway</keyword>
<dbReference type="Pfam" id="PF00240">
    <property type="entry name" value="ubiquitin"/>
    <property type="match status" value="1"/>
</dbReference>
<dbReference type="CDD" id="cd01806">
    <property type="entry name" value="Ubl_NEDD8"/>
    <property type="match status" value="1"/>
</dbReference>
<name>A0A6A2YK51_HIBSY</name>
<feature type="domain" description="Ubiquitin-like" evidence="3">
    <location>
        <begin position="1"/>
        <end position="75"/>
    </location>
</feature>
<keyword evidence="1" id="KW-1017">Isopeptide bond</keyword>
<dbReference type="PROSITE" id="PS00299">
    <property type="entry name" value="UBIQUITIN_1"/>
    <property type="match status" value="1"/>
</dbReference>